<feature type="compositionally biased region" description="Basic residues" evidence="1">
    <location>
        <begin position="242"/>
        <end position="259"/>
    </location>
</feature>
<feature type="region of interest" description="Disordered" evidence="1">
    <location>
        <begin position="228"/>
        <end position="259"/>
    </location>
</feature>
<organism evidence="3 4">
    <name type="scientific">Pseudonocardia ammonioxydans</name>
    <dbReference type="NCBI Taxonomy" id="260086"/>
    <lineage>
        <taxon>Bacteria</taxon>
        <taxon>Bacillati</taxon>
        <taxon>Actinomycetota</taxon>
        <taxon>Actinomycetes</taxon>
        <taxon>Pseudonocardiales</taxon>
        <taxon>Pseudonocardiaceae</taxon>
        <taxon>Pseudonocardia</taxon>
    </lineage>
</organism>
<keyword evidence="3" id="KW-0378">Hydrolase</keyword>
<dbReference type="AlphaFoldDB" id="A0A1I4TBZ7"/>
<protein>
    <submittedName>
        <fullName evidence="3">Alpha/beta hydrolase family protein</fullName>
    </submittedName>
</protein>
<dbReference type="EMBL" id="FOUY01000002">
    <property type="protein sequence ID" value="SFM74087.1"/>
    <property type="molecule type" value="Genomic_DNA"/>
</dbReference>
<evidence type="ECO:0000313" key="3">
    <source>
        <dbReference type="EMBL" id="SFM74087.1"/>
    </source>
</evidence>
<dbReference type="GO" id="GO:0016787">
    <property type="term" value="F:hydrolase activity"/>
    <property type="evidence" value="ECO:0007669"/>
    <property type="project" value="UniProtKB-KW"/>
</dbReference>
<proteinExistence type="predicted"/>
<sequence>MPDPLPRLERSGRAHPEPAAVVLVAHGGRARSTTPADRPGLAHARMLPFARALERAGRAHRSGLGTGIAVHLLRYRLRGWNGPAMDAFRDVEWALDTLARRHPGRPVALVGHSMGGRAVLRAAGAPDVVAVCALAPWLDGTDPVGQLAGRAVVVAHGDRERMTDPAESYAYALRAREVSDRVARFDVLGDGHAMLRRARDWTGLVRGFVLGELGAGPAPEWITDAMRAPTPGGLRVPLPARRGVRPATHGRGRPGTREQ</sequence>
<dbReference type="Proteomes" id="UP000199614">
    <property type="component" value="Unassembled WGS sequence"/>
</dbReference>
<dbReference type="InterPro" id="IPR029058">
    <property type="entry name" value="AB_hydrolase_fold"/>
</dbReference>
<dbReference type="STRING" id="260086.SAMN05216207_1002210"/>
<reference evidence="3 4" key="1">
    <citation type="submission" date="2016-10" db="EMBL/GenBank/DDBJ databases">
        <authorList>
            <person name="de Groot N.N."/>
        </authorList>
    </citation>
    <scope>NUCLEOTIDE SEQUENCE [LARGE SCALE GENOMIC DNA]</scope>
    <source>
        <strain evidence="3 4">CGMCC 4.1877</strain>
    </source>
</reference>
<dbReference type="InterPro" id="IPR000073">
    <property type="entry name" value="AB_hydrolase_1"/>
</dbReference>
<evidence type="ECO:0000256" key="1">
    <source>
        <dbReference type="SAM" id="MobiDB-lite"/>
    </source>
</evidence>
<evidence type="ECO:0000313" key="4">
    <source>
        <dbReference type="Proteomes" id="UP000199614"/>
    </source>
</evidence>
<accession>A0A1I4TBZ7</accession>
<gene>
    <name evidence="3" type="ORF">SAMN05216207_1002210</name>
</gene>
<keyword evidence="4" id="KW-1185">Reference proteome</keyword>
<name>A0A1I4TBZ7_PSUAM</name>
<dbReference type="SUPFAM" id="SSF53474">
    <property type="entry name" value="alpha/beta-Hydrolases"/>
    <property type="match status" value="1"/>
</dbReference>
<evidence type="ECO:0000259" key="2">
    <source>
        <dbReference type="Pfam" id="PF12697"/>
    </source>
</evidence>
<feature type="domain" description="AB hydrolase-1" evidence="2">
    <location>
        <begin position="22"/>
        <end position="234"/>
    </location>
</feature>
<dbReference type="Gene3D" id="3.40.50.1820">
    <property type="entry name" value="alpha/beta hydrolase"/>
    <property type="match status" value="1"/>
</dbReference>
<dbReference type="RefSeq" id="WP_245773277.1">
    <property type="nucleotide sequence ID" value="NZ_FOUY01000002.1"/>
</dbReference>
<dbReference type="Pfam" id="PF12697">
    <property type="entry name" value="Abhydrolase_6"/>
    <property type="match status" value="1"/>
</dbReference>